<dbReference type="CDD" id="cd03242">
    <property type="entry name" value="ABC_RecF"/>
    <property type="match status" value="1"/>
</dbReference>
<evidence type="ECO:0000256" key="8">
    <source>
        <dbReference type="ARBA" id="ARBA00022840"/>
    </source>
</evidence>
<dbReference type="InterPro" id="IPR003395">
    <property type="entry name" value="RecF/RecN/SMC_N"/>
</dbReference>
<evidence type="ECO:0000256" key="13">
    <source>
        <dbReference type="RuleBase" id="RU000578"/>
    </source>
</evidence>
<evidence type="ECO:0000256" key="2">
    <source>
        <dbReference type="ARBA" id="ARBA00008016"/>
    </source>
</evidence>
<evidence type="ECO:0000256" key="3">
    <source>
        <dbReference type="ARBA" id="ARBA00020170"/>
    </source>
</evidence>
<comment type="similarity">
    <text evidence="2 12 13">Belongs to the RecF family.</text>
</comment>
<dbReference type="PROSITE" id="PS00618">
    <property type="entry name" value="RECF_2"/>
    <property type="match status" value="1"/>
</dbReference>
<feature type="binding site" evidence="12">
    <location>
        <begin position="30"/>
        <end position="37"/>
    </location>
    <ligand>
        <name>ATP</name>
        <dbReference type="ChEBI" id="CHEBI:30616"/>
    </ligand>
</feature>
<dbReference type="InterPro" id="IPR001238">
    <property type="entry name" value="DNA-binding_RecF"/>
</dbReference>
<gene>
    <name evidence="12" type="primary">recF</name>
    <name evidence="15" type="ORF">SAMN04488502_11050</name>
</gene>
<keyword evidence="4 12" id="KW-0963">Cytoplasm</keyword>
<dbReference type="GO" id="GO:0005524">
    <property type="term" value="F:ATP binding"/>
    <property type="evidence" value="ECO:0007669"/>
    <property type="project" value="UniProtKB-UniRule"/>
</dbReference>
<name>A0A1G9XVE0_9FIRM</name>
<dbReference type="GO" id="GO:0009432">
    <property type="term" value="P:SOS response"/>
    <property type="evidence" value="ECO:0007669"/>
    <property type="project" value="UniProtKB-UniRule"/>
</dbReference>
<proteinExistence type="inferred from homology"/>
<evidence type="ECO:0000256" key="11">
    <source>
        <dbReference type="ARBA" id="ARBA00023236"/>
    </source>
</evidence>
<dbReference type="RefSeq" id="WP_092074528.1">
    <property type="nucleotide sequence ID" value="NZ_FNHB01000010.1"/>
</dbReference>
<keyword evidence="5 12" id="KW-0235">DNA replication</keyword>
<dbReference type="GO" id="GO:0000731">
    <property type="term" value="P:DNA synthesis involved in DNA repair"/>
    <property type="evidence" value="ECO:0007669"/>
    <property type="project" value="TreeGrafter"/>
</dbReference>
<dbReference type="GO" id="GO:0006260">
    <property type="term" value="P:DNA replication"/>
    <property type="evidence" value="ECO:0007669"/>
    <property type="project" value="UniProtKB-UniRule"/>
</dbReference>
<sequence>MRINQLDLRNYRNYVKLSLKFTHNINIFLGHNAQGKTNILEAIYYGAIGRSHRTNIDAELIRWQQPAGSINIRFTRLDIENNLNFKFTNNQNKEINYNSHRVKPRELMGALNVVLFSPEDLLLIKGAPVGRRRFLDMEISQANPSYYRKLLQYNRIVMQRNTLLKKIREKKAKADLLDSWDDQLAVLAAALVLKRLETVKKLAMLANLMHRRMTDNKENLFIGYQTSGIETDAQPNLAECYHRRLIDSRNIDILRGSTGIGPHRDDIVLTVNGVNLRTFGSQGQQRTGVLALKLAELEFIKSETGEYPVLLLDDVMSELDENRREQLLFFIKDRIQTFITATDGKFFPEWKPGKYYIVTAGNVKECLV</sequence>
<evidence type="ECO:0000256" key="10">
    <source>
        <dbReference type="ARBA" id="ARBA00023204"/>
    </source>
</evidence>
<evidence type="ECO:0000256" key="7">
    <source>
        <dbReference type="ARBA" id="ARBA00022763"/>
    </source>
</evidence>
<comment type="subcellular location">
    <subcellularLocation>
        <location evidence="1 12 13">Cytoplasm</location>
    </subcellularLocation>
</comment>
<dbReference type="GO" id="GO:0006302">
    <property type="term" value="P:double-strand break repair"/>
    <property type="evidence" value="ECO:0007669"/>
    <property type="project" value="TreeGrafter"/>
</dbReference>
<evidence type="ECO:0000259" key="14">
    <source>
        <dbReference type="Pfam" id="PF02463"/>
    </source>
</evidence>
<keyword evidence="16" id="KW-1185">Reference proteome</keyword>
<dbReference type="GO" id="GO:0003697">
    <property type="term" value="F:single-stranded DNA binding"/>
    <property type="evidence" value="ECO:0007669"/>
    <property type="project" value="UniProtKB-UniRule"/>
</dbReference>
<dbReference type="InterPro" id="IPR042174">
    <property type="entry name" value="RecF_2"/>
</dbReference>
<dbReference type="STRING" id="146817.SAMN04488502_11050"/>
<dbReference type="InterPro" id="IPR027417">
    <property type="entry name" value="P-loop_NTPase"/>
</dbReference>
<evidence type="ECO:0000313" key="16">
    <source>
        <dbReference type="Proteomes" id="UP000214880"/>
    </source>
</evidence>
<dbReference type="AlphaFoldDB" id="A0A1G9XVE0"/>
<evidence type="ECO:0000256" key="6">
    <source>
        <dbReference type="ARBA" id="ARBA00022741"/>
    </source>
</evidence>
<evidence type="ECO:0000256" key="4">
    <source>
        <dbReference type="ARBA" id="ARBA00022490"/>
    </source>
</evidence>
<evidence type="ECO:0000313" key="15">
    <source>
        <dbReference type="EMBL" id="SDN00396.1"/>
    </source>
</evidence>
<dbReference type="Proteomes" id="UP000214880">
    <property type="component" value="Unassembled WGS sequence"/>
</dbReference>
<keyword evidence="7 12" id="KW-0227">DNA damage</keyword>
<evidence type="ECO:0000256" key="5">
    <source>
        <dbReference type="ARBA" id="ARBA00022705"/>
    </source>
</evidence>
<keyword evidence="10 12" id="KW-0234">DNA repair</keyword>
<dbReference type="Gene3D" id="3.40.50.300">
    <property type="entry name" value="P-loop containing nucleotide triphosphate hydrolases"/>
    <property type="match status" value="1"/>
</dbReference>
<dbReference type="PROSITE" id="PS00617">
    <property type="entry name" value="RECF_1"/>
    <property type="match status" value="1"/>
</dbReference>
<keyword evidence="9 12" id="KW-0238">DNA-binding</keyword>
<accession>A0A1G9XVE0</accession>
<keyword evidence="11 12" id="KW-0742">SOS response</keyword>
<dbReference type="EMBL" id="FNHB01000010">
    <property type="protein sequence ID" value="SDN00396.1"/>
    <property type="molecule type" value="Genomic_DNA"/>
</dbReference>
<evidence type="ECO:0000256" key="9">
    <source>
        <dbReference type="ARBA" id="ARBA00023125"/>
    </source>
</evidence>
<evidence type="ECO:0000256" key="1">
    <source>
        <dbReference type="ARBA" id="ARBA00004496"/>
    </source>
</evidence>
<dbReference type="Pfam" id="PF02463">
    <property type="entry name" value="SMC_N"/>
    <property type="match status" value="1"/>
</dbReference>
<protein>
    <recommendedName>
        <fullName evidence="3 12">DNA replication and repair protein RecF</fullName>
    </recommendedName>
</protein>
<reference evidence="15 16" key="1">
    <citation type="submission" date="2016-10" db="EMBL/GenBank/DDBJ databases">
        <authorList>
            <person name="de Groot N.N."/>
        </authorList>
    </citation>
    <scope>NUCLEOTIDE SEQUENCE [LARGE SCALE GENOMIC DNA]</scope>
    <source>
        <strain evidence="15 16">DSM 1736</strain>
    </source>
</reference>
<keyword evidence="6 12" id="KW-0547">Nucleotide-binding</keyword>
<evidence type="ECO:0000256" key="12">
    <source>
        <dbReference type="HAMAP-Rule" id="MF_00365"/>
    </source>
</evidence>
<dbReference type="Gene3D" id="1.20.1050.90">
    <property type="entry name" value="RecF/RecN/SMC, N-terminal domain"/>
    <property type="match status" value="1"/>
</dbReference>
<dbReference type="InterPro" id="IPR018078">
    <property type="entry name" value="DNA-binding_RecF_CS"/>
</dbReference>
<feature type="domain" description="RecF/RecN/SMC N-terminal" evidence="14">
    <location>
        <begin position="3"/>
        <end position="347"/>
    </location>
</feature>
<organism evidence="15 16">
    <name type="scientific">Dendrosporobacter quercicolus</name>
    <dbReference type="NCBI Taxonomy" id="146817"/>
    <lineage>
        <taxon>Bacteria</taxon>
        <taxon>Bacillati</taxon>
        <taxon>Bacillota</taxon>
        <taxon>Negativicutes</taxon>
        <taxon>Selenomonadales</taxon>
        <taxon>Sporomusaceae</taxon>
        <taxon>Dendrosporobacter</taxon>
    </lineage>
</organism>
<dbReference type="HAMAP" id="MF_00365">
    <property type="entry name" value="RecF"/>
    <property type="match status" value="1"/>
</dbReference>
<dbReference type="PANTHER" id="PTHR32182:SF0">
    <property type="entry name" value="DNA REPLICATION AND REPAIR PROTEIN RECF"/>
    <property type="match status" value="1"/>
</dbReference>
<dbReference type="PANTHER" id="PTHR32182">
    <property type="entry name" value="DNA REPLICATION AND REPAIR PROTEIN RECF"/>
    <property type="match status" value="1"/>
</dbReference>
<dbReference type="OrthoDB" id="9803889at2"/>
<dbReference type="SUPFAM" id="SSF52540">
    <property type="entry name" value="P-loop containing nucleoside triphosphate hydrolases"/>
    <property type="match status" value="1"/>
</dbReference>
<dbReference type="NCBIfam" id="TIGR00611">
    <property type="entry name" value="recf"/>
    <property type="match status" value="1"/>
</dbReference>
<keyword evidence="8 12" id="KW-0067">ATP-binding</keyword>
<comment type="function">
    <text evidence="12 13">The RecF protein is involved in DNA metabolism; it is required for DNA replication and normal SOS inducibility. RecF binds preferentially to single-stranded, linear DNA. It also seems to bind ATP.</text>
</comment>
<dbReference type="GO" id="GO:0005737">
    <property type="term" value="C:cytoplasm"/>
    <property type="evidence" value="ECO:0007669"/>
    <property type="project" value="UniProtKB-SubCell"/>
</dbReference>